<dbReference type="Proteomes" id="UP000619457">
    <property type="component" value="Unassembled WGS sequence"/>
</dbReference>
<proteinExistence type="predicted"/>
<dbReference type="Gene3D" id="2.40.160.20">
    <property type="match status" value="1"/>
</dbReference>
<reference evidence="1" key="1">
    <citation type="journal article" date="2014" name="Int. J. Syst. Evol. Microbiol.">
        <title>Complete genome sequence of Corynebacterium casei LMG S-19264T (=DSM 44701T), isolated from a smear-ripened cheese.</title>
        <authorList>
            <consortium name="US DOE Joint Genome Institute (JGI-PGF)"/>
            <person name="Walter F."/>
            <person name="Albersmeier A."/>
            <person name="Kalinowski J."/>
            <person name="Ruckert C."/>
        </authorList>
    </citation>
    <scope>NUCLEOTIDE SEQUENCE</scope>
    <source>
        <strain evidence="1">KCTC 12368</strain>
    </source>
</reference>
<dbReference type="EMBL" id="BMWX01000004">
    <property type="protein sequence ID" value="GGZ31061.1"/>
    <property type="molecule type" value="Genomic_DNA"/>
</dbReference>
<evidence type="ECO:0000313" key="2">
    <source>
        <dbReference type="Proteomes" id="UP000619457"/>
    </source>
</evidence>
<comment type="caution">
    <text evidence="1">The sequence shown here is derived from an EMBL/GenBank/DDBJ whole genome shotgun (WGS) entry which is preliminary data.</text>
</comment>
<gene>
    <name evidence="1" type="ORF">GCM10007049_25030</name>
</gene>
<evidence type="ECO:0008006" key="3">
    <source>
        <dbReference type="Google" id="ProtNLM"/>
    </source>
</evidence>
<dbReference type="InterPro" id="IPR018550">
    <property type="entry name" value="Lipid-A_deacylase-rel"/>
</dbReference>
<protein>
    <recommendedName>
        <fullName evidence="3">Lipid A 3-O-deacylase (PagL)</fullName>
    </recommendedName>
</protein>
<organism evidence="1 2">
    <name type="scientific">Echinicola pacifica</name>
    <dbReference type="NCBI Taxonomy" id="346377"/>
    <lineage>
        <taxon>Bacteria</taxon>
        <taxon>Pseudomonadati</taxon>
        <taxon>Bacteroidota</taxon>
        <taxon>Cytophagia</taxon>
        <taxon>Cytophagales</taxon>
        <taxon>Cyclobacteriaceae</taxon>
        <taxon>Echinicola</taxon>
    </lineage>
</organism>
<evidence type="ECO:0000313" key="1">
    <source>
        <dbReference type="EMBL" id="GGZ31061.1"/>
    </source>
</evidence>
<name>A0A918Q3L7_9BACT</name>
<dbReference type="Pfam" id="PF09411">
    <property type="entry name" value="PagL"/>
    <property type="match status" value="1"/>
</dbReference>
<accession>A0A918Q3L7</accession>
<sequence length="320" mass="35608">MKPLYGDSYWGIGLSQFYFGNKNELGNPFALYIFQGTRLASLGRKIQLNFEWNFGVSGGWQPYDIENNPNNKVVGSRFNAYINTGLVLNWQLSDFVSMELGSDLTHFSNGNTQYPNSGLNMVGGKLGITYKLDTRSQLPKAAQSVAEFQPHISYDVIAYGSWRKKGVEVYGSKIPSPYTYTVMGMNLSALYNFTYKFRAGLSLDPLYDGSANVYGEPIIVGPREPNPGPIIVQPPFGNRLALGLSARSELVLPVFTIGMGIGRNVLRGGKDFDGTYQVFWVKARTSKTSFIHVGYNLKDFEEANFLMLGLGFTLNNQRPD</sequence>
<reference evidence="1" key="2">
    <citation type="submission" date="2020-09" db="EMBL/GenBank/DDBJ databases">
        <authorList>
            <person name="Sun Q."/>
            <person name="Kim S."/>
        </authorList>
    </citation>
    <scope>NUCLEOTIDE SEQUENCE</scope>
    <source>
        <strain evidence="1">KCTC 12368</strain>
    </source>
</reference>
<keyword evidence="2" id="KW-1185">Reference proteome</keyword>
<dbReference type="AlphaFoldDB" id="A0A918Q3L7"/>